<dbReference type="GO" id="GO:0016706">
    <property type="term" value="F:2-oxoglutarate-dependent dioxygenase activity"/>
    <property type="evidence" value="ECO:0007669"/>
    <property type="project" value="TreeGrafter"/>
</dbReference>
<dbReference type="GO" id="GO:0005737">
    <property type="term" value="C:cytoplasm"/>
    <property type="evidence" value="ECO:0007669"/>
    <property type="project" value="TreeGrafter"/>
</dbReference>
<keyword evidence="6" id="KW-0408">Iron</keyword>
<dbReference type="SUPFAM" id="SSF51197">
    <property type="entry name" value="Clavaminate synthase-like"/>
    <property type="match status" value="1"/>
</dbReference>
<evidence type="ECO:0000256" key="3">
    <source>
        <dbReference type="ARBA" id="ARBA00022723"/>
    </source>
</evidence>
<dbReference type="Pfam" id="PF02668">
    <property type="entry name" value="TauD"/>
    <property type="match status" value="1"/>
</dbReference>
<sequence>MAVVSDAQNPAIDGSPRRPPLQPTGILDEINHVDLTPVIGREFPTARLADWLNAPNADELLTELAYIISSRGVVFFRSQDNLTNEMQKRLMQRLGELSGKPADSTLHIHPVLNTSSNVAQDRDPDQEISTISSSLIRQLGSHRGTESGLSGKKQTSTGSWHSDIGYEVVPADYTSLRLTALPTTGGDTLWASGYEIYDRISPPYQKFLEGLTATFGRPDFLAAAQSHGYELYSQPRGSPQNVGGSLTAVHPVVRTNPVTGWRSVYPVGQNARFINGVTAEESESLLQWLKTLLIHNHDLQVRFRWQNVNDVAIWDNRCTFHTATYDFDGLGERSGNRAVGIGEEPYFDPASQSRREALAGQAIGNPFKDGQDPGGLGVRVGV</sequence>
<keyword evidence="3" id="KW-0479">Metal-binding</keyword>
<protein>
    <submittedName>
        <fullName evidence="9">Alpha-ketoglutarate-dependent taurine dioxygenase like protein</fullName>
    </submittedName>
</protein>
<keyword evidence="5" id="KW-0560">Oxidoreductase</keyword>
<feature type="domain" description="TauD/TfdA-like" evidence="8">
    <location>
        <begin position="34"/>
        <end position="337"/>
    </location>
</feature>
<dbReference type="AlphaFoldDB" id="A0A0F4GHW3"/>
<evidence type="ECO:0000256" key="2">
    <source>
        <dbReference type="ARBA" id="ARBA00005896"/>
    </source>
</evidence>
<feature type="region of interest" description="Disordered" evidence="7">
    <location>
        <begin position="1"/>
        <end position="25"/>
    </location>
</feature>
<evidence type="ECO:0000256" key="1">
    <source>
        <dbReference type="ARBA" id="ARBA00001954"/>
    </source>
</evidence>
<comment type="caution">
    <text evidence="9">The sequence shown here is derived from an EMBL/GenBank/DDBJ whole genome shotgun (WGS) entry which is preliminary data.</text>
</comment>
<dbReference type="Proteomes" id="UP000033647">
    <property type="component" value="Unassembled WGS sequence"/>
</dbReference>
<comment type="similarity">
    <text evidence="2">Belongs to the TfdA dioxygenase family.</text>
</comment>
<keyword evidence="4 9" id="KW-0223">Dioxygenase</keyword>
<evidence type="ECO:0000313" key="10">
    <source>
        <dbReference type="Proteomes" id="UP000033647"/>
    </source>
</evidence>
<dbReference type="OrthoDB" id="10257314at2759"/>
<comment type="cofactor">
    <cofactor evidence="1">
        <name>Fe(2+)</name>
        <dbReference type="ChEBI" id="CHEBI:29033"/>
    </cofactor>
</comment>
<dbReference type="PANTHER" id="PTHR30468">
    <property type="entry name" value="ALPHA-KETOGLUTARATE-DEPENDENT SULFONATE DIOXYGENASE"/>
    <property type="match status" value="1"/>
</dbReference>
<evidence type="ECO:0000256" key="4">
    <source>
        <dbReference type="ARBA" id="ARBA00022964"/>
    </source>
</evidence>
<dbReference type="STRING" id="1047168.A0A0F4GHW3"/>
<organism evidence="9 10">
    <name type="scientific">Zymoseptoria brevis</name>
    <dbReference type="NCBI Taxonomy" id="1047168"/>
    <lineage>
        <taxon>Eukaryota</taxon>
        <taxon>Fungi</taxon>
        <taxon>Dikarya</taxon>
        <taxon>Ascomycota</taxon>
        <taxon>Pezizomycotina</taxon>
        <taxon>Dothideomycetes</taxon>
        <taxon>Dothideomycetidae</taxon>
        <taxon>Mycosphaerellales</taxon>
        <taxon>Mycosphaerellaceae</taxon>
        <taxon>Zymoseptoria</taxon>
    </lineage>
</organism>
<reference evidence="9 10" key="1">
    <citation type="submission" date="2015-03" db="EMBL/GenBank/DDBJ databases">
        <title>RNA-seq based gene annotation and comparative genomics of four Zymoseptoria species reveal species-specific pathogenicity related genes and transposable element activity.</title>
        <authorList>
            <person name="Grandaubert J."/>
            <person name="Bhattacharyya A."/>
            <person name="Stukenbrock E.H."/>
        </authorList>
    </citation>
    <scope>NUCLEOTIDE SEQUENCE [LARGE SCALE GENOMIC DNA]</scope>
    <source>
        <strain evidence="9 10">Zb18110</strain>
    </source>
</reference>
<dbReference type="PANTHER" id="PTHR30468:SF10">
    <property type="entry name" value="TAUD_TFDA-LIKE DOMAIN-CONTAINING PROTEIN"/>
    <property type="match status" value="1"/>
</dbReference>
<keyword evidence="10" id="KW-1185">Reference proteome</keyword>
<evidence type="ECO:0000256" key="6">
    <source>
        <dbReference type="ARBA" id="ARBA00023004"/>
    </source>
</evidence>
<gene>
    <name evidence="9" type="ORF">TI39_contig596g00003</name>
</gene>
<evidence type="ECO:0000259" key="8">
    <source>
        <dbReference type="Pfam" id="PF02668"/>
    </source>
</evidence>
<dbReference type="InterPro" id="IPR051323">
    <property type="entry name" value="AtsK-like"/>
</dbReference>
<evidence type="ECO:0000313" key="9">
    <source>
        <dbReference type="EMBL" id="KJX96878.1"/>
    </source>
</evidence>
<accession>A0A0F4GHW3</accession>
<evidence type="ECO:0000256" key="7">
    <source>
        <dbReference type="SAM" id="MobiDB-lite"/>
    </source>
</evidence>
<dbReference type="Gene3D" id="3.60.130.10">
    <property type="entry name" value="Clavaminate synthase-like"/>
    <property type="match status" value="1"/>
</dbReference>
<dbReference type="GO" id="GO:0046872">
    <property type="term" value="F:metal ion binding"/>
    <property type="evidence" value="ECO:0007669"/>
    <property type="project" value="UniProtKB-KW"/>
</dbReference>
<dbReference type="InterPro" id="IPR003819">
    <property type="entry name" value="TauD/TfdA-like"/>
</dbReference>
<dbReference type="InterPro" id="IPR042098">
    <property type="entry name" value="TauD-like_sf"/>
</dbReference>
<proteinExistence type="inferred from homology"/>
<name>A0A0F4GHW3_9PEZI</name>
<dbReference type="EMBL" id="LAFY01000588">
    <property type="protein sequence ID" value="KJX96878.1"/>
    <property type="molecule type" value="Genomic_DNA"/>
</dbReference>
<evidence type="ECO:0000256" key="5">
    <source>
        <dbReference type="ARBA" id="ARBA00023002"/>
    </source>
</evidence>